<dbReference type="EMBL" id="CP001275">
    <property type="protein sequence ID" value="ACM04661.1"/>
    <property type="molecule type" value="Genomic_DNA"/>
</dbReference>
<accession>B9L2L0</accession>
<dbReference type="RefSeq" id="WP_015922361.1">
    <property type="nucleotide sequence ID" value="NC_011959.1"/>
</dbReference>
<protein>
    <recommendedName>
        <fullName evidence="1">NurA domain-containing protein</fullName>
    </recommendedName>
</protein>
<dbReference type="HOGENOM" id="CLU_719269_0_0_0"/>
<keyword evidence="3" id="KW-1185">Reference proteome</keyword>
<dbReference type="Pfam" id="PF09376">
    <property type="entry name" value="NurA"/>
    <property type="match status" value="1"/>
</dbReference>
<proteinExistence type="predicted"/>
<dbReference type="eggNOG" id="ENOG502Z7T4">
    <property type="taxonomic scope" value="Bacteria"/>
</dbReference>
<dbReference type="AlphaFoldDB" id="B9L2L0"/>
<sequence>MSQTRIFVDLPAALVEELLGRTPELSRSVIEQLTSQRTERERWRDVLARERLLGTLADLPAAPTPTTCGVDGSVAVERLLAHDLLVAGALAIEGLTPPSEKRFWPEPRHLLWVELVPHDDASDALARALMAASEVELAARAPHDVVFLDGSLTTPLIAFDQALRALATRELPSPAARVFLEALPERLDDLARVLCSADPPRCWVGVPKYTARRDLAIRLGLNQQFDDRALLTILLAPGEFTWPIPVTTGRRPHAFGLDLLPDTLRLRASSSIERVLRAVDRLRVVYVRSHPWLPALRLELHESVAIDSSRLASVLQAVHDQSASGKLREPFPLYLADRMVRSLRRATRALRHAVREAAARGYPVLDDVFLALECYRSESLSSP</sequence>
<evidence type="ECO:0000259" key="1">
    <source>
        <dbReference type="SMART" id="SM00933"/>
    </source>
</evidence>
<reference evidence="2 3" key="1">
    <citation type="journal article" date="2009" name="PLoS ONE">
        <title>Complete genome sequence of the aerobic CO-oxidizing thermophile Thermomicrobium roseum.</title>
        <authorList>
            <person name="Wu D."/>
            <person name="Raymond J."/>
            <person name="Wu M."/>
            <person name="Chatterji S."/>
            <person name="Ren Q."/>
            <person name="Graham J.E."/>
            <person name="Bryant D.A."/>
            <person name="Robb F."/>
            <person name="Colman A."/>
            <person name="Tallon L.J."/>
            <person name="Badger J.H."/>
            <person name="Madupu R."/>
            <person name="Ward N.L."/>
            <person name="Eisen J.A."/>
        </authorList>
    </citation>
    <scope>NUCLEOTIDE SEQUENCE [LARGE SCALE GENOMIC DNA]</scope>
    <source>
        <strain evidence="3">ATCC 27502 / DSM 5159 / P-2</strain>
    </source>
</reference>
<name>B9L2L0_THERP</name>
<dbReference type="STRING" id="309801.trd_1412"/>
<dbReference type="OrthoDB" id="144438at2"/>
<dbReference type="SMART" id="SM00933">
    <property type="entry name" value="NurA"/>
    <property type="match status" value="1"/>
</dbReference>
<dbReference type="InterPro" id="IPR018977">
    <property type="entry name" value="NurA_domain"/>
</dbReference>
<dbReference type="KEGG" id="tro:trd_1412"/>
<dbReference type="Proteomes" id="UP000000447">
    <property type="component" value="Chromosome"/>
</dbReference>
<gene>
    <name evidence="2" type="ordered locus">trd_1412</name>
</gene>
<evidence type="ECO:0000313" key="2">
    <source>
        <dbReference type="EMBL" id="ACM04661.1"/>
    </source>
</evidence>
<evidence type="ECO:0000313" key="3">
    <source>
        <dbReference type="Proteomes" id="UP000000447"/>
    </source>
</evidence>
<feature type="domain" description="NurA" evidence="1">
    <location>
        <begin position="65"/>
        <end position="342"/>
    </location>
</feature>
<organism evidence="2 3">
    <name type="scientific">Thermomicrobium roseum (strain ATCC 27502 / DSM 5159 / P-2)</name>
    <dbReference type="NCBI Taxonomy" id="309801"/>
    <lineage>
        <taxon>Bacteria</taxon>
        <taxon>Pseudomonadati</taxon>
        <taxon>Thermomicrobiota</taxon>
        <taxon>Thermomicrobia</taxon>
        <taxon>Thermomicrobiales</taxon>
        <taxon>Thermomicrobiaceae</taxon>
        <taxon>Thermomicrobium</taxon>
    </lineage>
</organism>